<dbReference type="Proteomes" id="UP000279275">
    <property type="component" value="Unassembled WGS sequence"/>
</dbReference>
<dbReference type="RefSeq" id="WP_122189855.1">
    <property type="nucleotide sequence ID" value="NZ_RFFH01000009.1"/>
</dbReference>
<feature type="compositionally biased region" description="Low complexity" evidence="5">
    <location>
        <begin position="52"/>
        <end position="84"/>
    </location>
</feature>
<evidence type="ECO:0000259" key="6">
    <source>
        <dbReference type="PROSITE" id="PS51935"/>
    </source>
</evidence>
<dbReference type="GO" id="GO:0006508">
    <property type="term" value="P:proteolysis"/>
    <property type="evidence" value="ECO:0007669"/>
    <property type="project" value="UniProtKB-KW"/>
</dbReference>
<reference evidence="7 8" key="1">
    <citation type="submission" date="2018-10" db="EMBL/GenBank/DDBJ databases">
        <title>Isolation from cow dung.</title>
        <authorList>
            <person name="Ling L."/>
        </authorList>
    </citation>
    <scope>NUCLEOTIDE SEQUENCE [LARGE SCALE GENOMIC DNA]</scope>
    <source>
        <strain evidence="7 8">NEAU-LL90</strain>
    </source>
</reference>
<feature type="compositionally biased region" description="Polar residues" evidence="5">
    <location>
        <begin position="35"/>
        <end position="47"/>
    </location>
</feature>
<dbReference type="InterPro" id="IPR011055">
    <property type="entry name" value="Dup_hybrid_motif"/>
</dbReference>
<evidence type="ECO:0000256" key="4">
    <source>
        <dbReference type="ARBA" id="ARBA00022807"/>
    </source>
</evidence>
<dbReference type="Pfam" id="PF01464">
    <property type="entry name" value="SLT"/>
    <property type="match status" value="1"/>
</dbReference>
<dbReference type="SUPFAM" id="SSF54001">
    <property type="entry name" value="Cysteine proteinases"/>
    <property type="match status" value="1"/>
</dbReference>
<evidence type="ECO:0000256" key="1">
    <source>
        <dbReference type="ARBA" id="ARBA00007074"/>
    </source>
</evidence>
<dbReference type="PANTHER" id="PTHR21666">
    <property type="entry name" value="PEPTIDASE-RELATED"/>
    <property type="match status" value="1"/>
</dbReference>
<dbReference type="InterPro" id="IPR050570">
    <property type="entry name" value="Cell_wall_metabolism_enzyme"/>
</dbReference>
<keyword evidence="3" id="KW-0378">Hydrolase</keyword>
<dbReference type="CDD" id="cd13399">
    <property type="entry name" value="Slt35-like"/>
    <property type="match status" value="1"/>
</dbReference>
<dbReference type="InterPro" id="IPR023346">
    <property type="entry name" value="Lysozyme-like_dom_sf"/>
</dbReference>
<dbReference type="Pfam" id="PF00877">
    <property type="entry name" value="NLPC_P60"/>
    <property type="match status" value="1"/>
</dbReference>
<dbReference type="CDD" id="cd12797">
    <property type="entry name" value="M23_peptidase"/>
    <property type="match status" value="1"/>
</dbReference>
<dbReference type="SUPFAM" id="SSF51261">
    <property type="entry name" value="Duplicated hybrid motif"/>
    <property type="match status" value="1"/>
</dbReference>
<sequence>MNARTMVGLTLGSVLALITLVVVIVLPASDDSCADSPTVTNSSTAQGDPNLAAATSAGPTSTAGDGSTSATAALSSTTATSSTAPVPVPIESQNPATSAPDTPATVAAPQPVAAITSGTPPLGPIRRTWPLAAGTFTISDVFGARNGTHLGVDLAGADGTPIYSVADGRVVAAGPAAGFGNWIVIDSIDVNGRPFSAVYGHEWPSGVRVHVGDQVKAGQQIGNIGSAGQSTGPHLHFEIVPGGRLTGGHQIDPLPWLDGAPTPQSSGAWPFSANPMCSMGFGTAGGALADGKVPPELDLWYRRAGSLCPEIAPSVLAAQGRQESGFRRGLTSPAGAVGLAQFLPSTAQLIDPDDGKPYLIDAEGNGNASLWDDGDAIMAQGRYMCALAHGIERWIAEGRVRGEVVPLALAAYNAGSGAVLASGGMPNQVAAHFSETQPYVANILAMEPQYRAAGSEGRFEPGNGTAGSQIVQAGQQWTGTPYVWGAGGPQGPSNGGLDGPGLTSAAVFAASQGAVTLPRTAEQQWEFGGEVKWQAARPGDLVFSSFGPRGPAQVGIYLGNGSMLYAAPGTGVAAASVPGDARLRRVL</sequence>
<keyword evidence="2" id="KW-0645">Protease</keyword>
<dbReference type="Gene3D" id="3.90.1720.10">
    <property type="entry name" value="endopeptidase domain like (from Nostoc punctiforme)"/>
    <property type="match status" value="1"/>
</dbReference>
<feature type="domain" description="NlpC/P60" evidence="6">
    <location>
        <begin position="464"/>
        <end position="587"/>
    </location>
</feature>
<evidence type="ECO:0000256" key="3">
    <source>
        <dbReference type="ARBA" id="ARBA00022801"/>
    </source>
</evidence>
<feature type="compositionally biased region" description="Low complexity" evidence="5">
    <location>
        <begin position="95"/>
        <end position="105"/>
    </location>
</feature>
<dbReference type="EMBL" id="RFFH01000009">
    <property type="protein sequence ID" value="RMI30617.1"/>
    <property type="molecule type" value="Genomic_DNA"/>
</dbReference>
<evidence type="ECO:0000256" key="2">
    <source>
        <dbReference type="ARBA" id="ARBA00022670"/>
    </source>
</evidence>
<accession>A0A3M2KYQ1</accession>
<dbReference type="Gene3D" id="2.70.70.10">
    <property type="entry name" value="Glucose Permease (Domain IIA)"/>
    <property type="match status" value="1"/>
</dbReference>
<dbReference type="InterPro" id="IPR038765">
    <property type="entry name" value="Papain-like_cys_pep_sf"/>
</dbReference>
<dbReference type="PROSITE" id="PS51935">
    <property type="entry name" value="NLPC_P60"/>
    <property type="match status" value="1"/>
</dbReference>
<feature type="region of interest" description="Disordered" evidence="5">
    <location>
        <begin position="33"/>
        <end position="105"/>
    </location>
</feature>
<dbReference type="GO" id="GO:0004222">
    <property type="term" value="F:metalloendopeptidase activity"/>
    <property type="evidence" value="ECO:0007669"/>
    <property type="project" value="TreeGrafter"/>
</dbReference>
<gene>
    <name evidence="7" type="ORF">EBN03_21375</name>
</gene>
<protein>
    <submittedName>
        <fullName evidence="7">Peptidase</fullName>
    </submittedName>
</protein>
<dbReference type="Pfam" id="PF01551">
    <property type="entry name" value="Peptidase_M23"/>
    <property type="match status" value="1"/>
</dbReference>
<comment type="caution">
    <text evidence="7">The sequence shown here is derived from an EMBL/GenBank/DDBJ whole genome shotgun (WGS) entry which is preliminary data.</text>
</comment>
<dbReference type="SUPFAM" id="SSF53955">
    <property type="entry name" value="Lysozyme-like"/>
    <property type="match status" value="1"/>
</dbReference>
<keyword evidence="4" id="KW-0788">Thiol protease</keyword>
<comment type="similarity">
    <text evidence="1">Belongs to the peptidase C40 family.</text>
</comment>
<dbReference type="PANTHER" id="PTHR21666:SF270">
    <property type="entry name" value="MUREIN HYDROLASE ACTIVATOR ENVC"/>
    <property type="match status" value="1"/>
</dbReference>
<dbReference type="GO" id="GO:0008234">
    <property type="term" value="F:cysteine-type peptidase activity"/>
    <property type="evidence" value="ECO:0007669"/>
    <property type="project" value="UniProtKB-KW"/>
</dbReference>
<evidence type="ECO:0000313" key="8">
    <source>
        <dbReference type="Proteomes" id="UP000279275"/>
    </source>
</evidence>
<evidence type="ECO:0000256" key="5">
    <source>
        <dbReference type="SAM" id="MobiDB-lite"/>
    </source>
</evidence>
<evidence type="ECO:0000313" key="7">
    <source>
        <dbReference type="EMBL" id="RMI30617.1"/>
    </source>
</evidence>
<dbReference type="InterPro" id="IPR008258">
    <property type="entry name" value="Transglycosylase_SLT_dom_1"/>
</dbReference>
<dbReference type="Gene3D" id="1.10.530.10">
    <property type="match status" value="1"/>
</dbReference>
<keyword evidence="8" id="KW-1185">Reference proteome</keyword>
<dbReference type="OrthoDB" id="9815778at2"/>
<proteinExistence type="inferred from homology"/>
<name>A0A3M2KYQ1_9NOCA</name>
<dbReference type="InterPro" id="IPR016047">
    <property type="entry name" value="M23ase_b-sheet_dom"/>
</dbReference>
<dbReference type="AlphaFoldDB" id="A0A3M2KYQ1"/>
<dbReference type="InterPro" id="IPR000064">
    <property type="entry name" value="NLP_P60_dom"/>
</dbReference>
<organism evidence="7 8">
    <name type="scientific">Nocardia stercoris</name>
    <dbReference type="NCBI Taxonomy" id="2483361"/>
    <lineage>
        <taxon>Bacteria</taxon>
        <taxon>Bacillati</taxon>
        <taxon>Actinomycetota</taxon>
        <taxon>Actinomycetes</taxon>
        <taxon>Mycobacteriales</taxon>
        <taxon>Nocardiaceae</taxon>
        <taxon>Nocardia</taxon>
    </lineage>
</organism>